<protein>
    <submittedName>
        <fullName evidence="1">Uncharacterized protein</fullName>
    </submittedName>
</protein>
<organism evidence="1">
    <name type="scientific">Myoviridae sp. ctI7W9</name>
    <dbReference type="NCBI Taxonomy" id="2826636"/>
    <lineage>
        <taxon>Viruses</taxon>
        <taxon>Duplodnaviria</taxon>
        <taxon>Heunggongvirae</taxon>
        <taxon>Uroviricota</taxon>
        <taxon>Caudoviricetes</taxon>
    </lineage>
</organism>
<sequence>MMRYQVITWTRGEGHDERREFSTLAEARAAARVYRRECDGVGIYDFRLGVIRETIGDFQPI</sequence>
<proteinExistence type="predicted"/>
<accession>A0A8S5MN72</accession>
<dbReference type="EMBL" id="BK014941">
    <property type="protein sequence ID" value="DAD83761.1"/>
    <property type="molecule type" value="Genomic_DNA"/>
</dbReference>
<name>A0A8S5MN72_9CAUD</name>
<reference evidence="1" key="1">
    <citation type="journal article" date="2021" name="Proc. Natl. Acad. Sci. U.S.A.">
        <title>A Catalog of Tens of Thousands of Viruses from Human Metagenomes Reveals Hidden Associations with Chronic Diseases.</title>
        <authorList>
            <person name="Tisza M.J."/>
            <person name="Buck C.B."/>
        </authorList>
    </citation>
    <scope>NUCLEOTIDE SEQUENCE</scope>
    <source>
        <strain evidence="1">CtI7W9</strain>
    </source>
</reference>
<evidence type="ECO:0000313" key="1">
    <source>
        <dbReference type="EMBL" id="DAD83761.1"/>
    </source>
</evidence>